<keyword evidence="2" id="KW-1133">Transmembrane helix</keyword>
<dbReference type="PROSITE" id="PS50097">
    <property type="entry name" value="BTB"/>
    <property type="match status" value="1"/>
</dbReference>
<evidence type="ECO:0000259" key="3">
    <source>
        <dbReference type="PROSITE" id="PS50097"/>
    </source>
</evidence>
<dbReference type="InterPro" id="IPR011333">
    <property type="entry name" value="SKP1/BTB/POZ_sf"/>
</dbReference>
<sequence>MSSTPSLASSIRNAFGSSKQRVEDEEGDLEGIELPEIQAEETIEPPESYQCNDKCRYATKKEELILGDGGATIRIIVGILPERKTFIIHKSVLCRHSGYFAIALRDGYEDRYIEADTGVFEWPDDEPEQVHRWMRWLYSCGSCRSWDPYNSSHVCKEDGELDSDPDSWCHLDVEAEQAYLLGDRILCVEYCRFALASFIQHVHMTDPHRIIWTHETLPTSTSLSRFVHAWLGWMKFKLDKRLEMSADEEVRAEAYSEGFVGIDGWNTSDPRKYLIDHWSEPCSRDDRHCNHKRAGWYWRRTPSGMPGMEPRMEPRRVVPYISPARKMVCQGSLCLWYGCCVTTLVMSAYIIARDRQSQLENSPKVLGVVAATFAFVGMCWCRECLRPVSLINVLLSFVAAIVSGAQAATCFQMAPLDTSMCRIETAFAAVELLYTLVLCGIIIGRRRFDGGYFMF</sequence>
<feature type="transmembrane region" description="Helical" evidence="2">
    <location>
        <begin position="393"/>
        <end position="414"/>
    </location>
</feature>
<gene>
    <name evidence="4" type="ORF">NKR19_g10299</name>
</gene>
<dbReference type="PANTHER" id="PTHR47843">
    <property type="entry name" value="BTB DOMAIN-CONTAINING PROTEIN-RELATED"/>
    <property type="match status" value="1"/>
</dbReference>
<dbReference type="EMBL" id="JANBVN010000323">
    <property type="protein sequence ID" value="KAJ9129580.1"/>
    <property type="molecule type" value="Genomic_DNA"/>
</dbReference>
<dbReference type="CDD" id="cd18186">
    <property type="entry name" value="BTB_POZ_ZBTB_KLHL-like"/>
    <property type="match status" value="1"/>
</dbReference>
<evidence type="ECO:0000256" key="2">
    <source>
        <dbReference type="SAM" id="Phobius"/>
    </source>
</evidence>
<dbReference type="Proteomes" id="UP001174691">
    <property type="component" value="Unassembled WGS sequence"/>
</dbReference>
<protein>
    <recommendedName>
        <fullName evidence="3">BTB domain-containing protein</fullName>
    </recommendedName>
</protein>
<organism evidence="4 5">
    <name type="scientific">Coniochaeta hoffmannii</name>
    <dbReference type="NCBI Taxonomy" id="91930"/>
    <lineage>
        <taxon>Eukaryota</taxon>
        <taxon>Fungi</taxon>
        <taxon>Dikarya</taxon>
        <taxon>Ascomycota</taxon>
        <taxon>Pezizomycotina</taxon>
        <taxon>Sordariomycetes</taxon>
        <taxon>Sordariomycetidae</taxon>
        <taxon>Coniochaetales</taxon>
        <taxon>Coniochaetaceae</taxon>
        <taxon>Coniochaeta</taxon>
    </lineage>
</organism>
<feature type="compositionally biased region" description="Polar residues" evidence="1">
    <location>
        <begin position="1"/>
        <end position="19"/>
    </location>
</feature>
<feature type="transmembrane region" description="Helical" evidence="2">
    <location>
        <begin position="333"/>
        <end position="352"/>
    </location>
</feature>
<dbReference type="PANTHER" id="PTHR47843:SF2">
    <property type="entry name" value="BTB DOMAIN-CONTAINING PROTEIN"/>
    <property type="match status" value="1"/>
</dbReference>
<comment type="caution">
    <text evidence="4">The sequence shown here is derived from an EMBL/GenBank/DDBJ whole genome shotgun (WGS) entry which is preliminary data.</text>
</comment>
<feature type="region of interest" description="Disordered" evidence="1">
    <location>
        <begin position="1"/>
        <end position="34"/>
    </location>
</feature>
<feature type="domain" description="BTB" evidence="3">
    <location>
        <begin position="71"/>
        <end position="139"/>
    </location>
</feature>
<keyword evidence="5" id="KW-1185">Reference proteome</keyword>
<feature type="compositionally biased region" description="Acidic residues" evidence="1">
    <location>
        <begin position="23"/>
        <end position="34"/>
    </location>
</feature>
<dbReference type="AlphaFoldDB" id="A0AA38R5M9"/>
<feature type="transmembrane region" description="Helical" evidence="2">
    <location>
        <begin position="426"/>
        <end position="444"/>
    </location>
</feature>
<dbReference type="Gene3D" id="3.30.710.10">
    <property type="entry name" value="Potassium Channel Kv1.1, Chain A"/>
    <property type="match status" value="1"/>
</dbReference>
<keyword evidence="2" id="KW-0472">Membrane</keyword>
<reference evidence="4" key="1">
    <citation type="submission" date="2022-07" db="EMBL/GenBank/DDBJ databases">
        <title>Fungi with potential for degradation of polypropylene.</title>
        <authorList>
            <person name="Gostincar C."/>
        </authorList>
    </citation>
    <scope>NUCLEOTIDE SEQUENCE</scope>
    <source>
        <strain evidence="4">EXF-13287</strain>
    </source>
</reference>
<keyword evidence="2" id="KW-0812">Transmembrane</keyword>
<evidence type="ECO:0000256" key="1">
    <source>
        <dbReference type="SAM" id="MobiDB-lite"/>
    </source>
</evidence>
<name>A0AA38R5M9_9PEZI</name>
<proteinExistence type="predicted"/>
<dbReference type="InterPro" id="IPR000210">
    <property type="entry name" value="BTB/POZ_dom"/>
</dbReference>
<accession>A0AA38R5M9</accession>
<dbReference type="SUPFAM" id="SSF54695">
    <property type="entry name" value="POZ domain"/>
    <property type="match status" value="1"/>
</dbReference>
<feature type="transmembrane region" description="Helical" evidence="2">
    <location>
        <begin position="364"/>
        <end position="381"/>
    </location>
</feature>
<evidence type="ECO:0000313" key="4">
    <source>
        <dbReference type="EMBL" id="KAJ9129580.1"/>
    </source>
</evidence>
<evidence type="ECO:0000313" key="5">
    <source>
        <dbReference type="Proteomes" id="UP001174691"/>
    </source>
</evidence>